<evidence type="ECO:0000256" key="7">
    <source>
        <dbReference type="SAM" id="Phobius"/>
    </source>
</evidence>
<gene>
    <name evidence="11" type="primary">Esyt3</name>
    <name evidence="11" type="ORF">SNAT2548_LOCUS27126</name>
</gene>
<feature type="transmembrane region" description="Helical" evidence="7">
    <location>
        <begin position="719"/>
        <end position="741"/>
    </location>
</feature>
<feature type="region of interest" description="Disordered" evidence="6">
    <location>
        <begin position="2691"/>
        <end position="2742"/>
    </location>
</feature>
<evidence type="ECO:0000256" key="5">
    <source>
        <dbReference type="ARBA" id="ARBA00023136"/>
    </source>
</evidence>
<dbReference type="EMBL" id="CAJNDS010002456">
    <property type="protein sequence ID" value="CAE7483247.1"/>
    <property type="molecule type" value="Genomic_DNA"/>
</dbReference>
<name>A0A812SM14_9DINO</name>
<keyword evidence="3" id="KW-0445">Lipid transport</keyword>
<feature type="transmembrane region" description="Helical" evidence="7">
    <location>
        <begin position="830"/>
        <end position="854"/>
    </location>
</feature>
<dbReference type="GO" id="GO:0016020">
    <property type="term" value="C:membrane"/>
    <property type="evidence" value="ECO:0007669"/>
    <property type="project" value="UniProtKB-SubCell"/>
</dbReference>
<evidence type="ECO:0000313" key="11">
    <source>
        <dbReference type="EMBL" id="CAE7483247.1"/>
    </source>
</evidence>
<accession>A0A812SM14</accession>
<feature type="signal peptide" evidence="8">
    <location>
        <begin position="1"/>
        <end position="31"/>
    </location>
</feature>
<reference evidence="11" key="1">
    <citation type="submission" date="2021-02" db="EMBL/GenBank/DDBJ databases">
        <authorList>
            <person name="Dougan E. K."/>
            <person name="Rhodes N."/>
            <person name="Thang M."/>
            <person name="Chan C."/>
        </authorList>
    </citation>
    <scope>NUCLEOTIDE SEQUENCE</scope>
</reference>
<feature type="domain" description="SMP-LTD" evidence="10">
    <location>
        <begin position="946"/>
        <end position="1130"/>
    </location>
</feature>
<keyword evidence="7" id="KW-0812">Transmembrane</keyword>
<feature type="domain" description="C2" evidence="9">
    <location>
        <begin position="1128"/>
        <end position="1251"/>
    </location>
</feature>
<dbReference type="InterPro" id="IPR045050">
    <property type="entry name" value="Synaptotagmin_plant"/>
</dbReference>
<comment type="subcellular location">
    <subcellularLocation>
        <location evidence="1">Membrane</location>
    </subcellularLocation>
</comment>
<dbReference type="PROSITE" id="PS50004">
    <property type="entry name" value="C2"/>
    <property type="match status" value="1"/>
</dbReference>
<evidence type="ECO:0000256" key="6">
    <source>
        <dbReference type="SAM" id="MobiDB-lite"/>
    </source>
</evidence>
<keyword evidence="12" id="KW-1185">Reference proteome</keyword>
<evidence type="ECO:0000313" key="12">
    <source>
        <dbReference type="Proteomes" id="UP000604046"/>
    </source>
</evidence>
<feature type="transmembrane region" description="Helical" evidence="7">
    <location>
        <begin position="569"/>
        <end position="590"/>
    </location>
</feature>
<protein>
    <submittedName>
        <fullName evidence="11">Esyt3 protein</fullName>
    </submittedName>
</protein>
<feature type="compositionally biased region" description="Pro residues" evidence="6">
    <location>
        <begin position="2619"/>
        <end position="2643"/>
    </location>
</feature>
<evidence type="ECO:0000256" key="1">
    <source>
        <dbReference type="ARBA" id="ARBA00004370"/>
    </source>
</evidence>
<dbReference type="PANTHER" id="PTHR10774">
    <property type="entry name" value="EXTENDED SYNAPTOTAGMIN-RELATED"/>
    <property type="match status" value="1"/>
</dbReference>
<feature type="region of interest" description="Disordered" evidence="6">
    <location>
        <begin position="1682"/>
        <end position="1778"/>
    </location>
</feature>
<dbReference type="InterPro" id="IPR031468">
    <property type="entry name" value="SMP_LBD"/>
</dbReference>
<feature type="compositionally biased region" description="Acidic residues" evidence="6">
    <location>
        <begin position="1699"/>
        <end position="1725"/>
    </location>
</feature>
<feature type="chain" id="PRO_5032270262" evidence="8">
    <location>
        <begin position="32"/>
        <end position="2742"/>
    </location>
</feature>
<keyword evidence="5 7" id="KW-0472">Membrane</keyword>
<feature type="region of interest" description="Disordered" evidence="6">
    <location>
        <begin position="2344"/>
        <end position="2363"/>
    </location>
</feature>
<keyword evidence="8" id="KW-0732">Signal</keyword>
<feature type="transmembrane region" description="Helical" evidence="7">
    <location>
        <begin position="748"/>
        <end position="766"/>
    </location>
</feature>
<proteinExistence type="predicted"/>
<keyword evidence="4" id="KW-0446">Lipid-binding</keyword>
<feature type="transmembrane region" description="Helical" evidence="7">
    <location>
        <begin position="155"/>
        <end position="176"/>
    </location>
</feature>
<dbReference type="GO" id="GO:0006869">
    <property type="term" value="P:lipid transport"/>
    <property type="evidence" value="ECO:0007669"/>
    <property type="project" value="UniProtKB-KW"/>
</dbReference>
<dbReference type="PANTHER" id="PTHR10774:SF190">
    <property type="entry name" value="C2 CALCIUM_LIPID-BINDING ENDONUCLEASE_EXONUCLEASE_PHOSPHATASE-RELATED"/>
    <property type="match status" value="1"/>
</dbReference>
<feature type="transmembrane region" description="Helical" evidence="7">
    <location>
        <begin position="188"/>
        <end position="207"/>
    </location>
</feature>
<feature type="transmembrane region" description="Helical" evidence="7">
    <location>
        <begin position="796"/>
        <end position="818"/>
    </location>
</feature>
<evidence type="ECO:0000256" key="2">
    <source>
        <dbReference type="ARBA" id="ARBA00022448"/>
    </source>
</evidence>
<evidence type="ECO:0000259" key="9">
    <source>
        <dbReference type="PROSITE" id="PS50004"/>
    </source>
</evidence>
<dbReference type="CDD" id="cd21670">
    <property type="entry name" value="SMP_ESyt"/>
    <property type="match status" value="1"/>
</dbReference>
<comment type="caution">
    <text evidence="11">The sequence shown here is derived from an EMBL/GenBank/DDBJ whole genome shotgun (WGS) entry which is preliminary data.</text>
</comment>
<dbReference type="GO" id="GO:0008289">
    <property type="term" value="F:lipid binding"/>
    <property type="evidence" value="ECO:0007669"/>
    <property type="project" value="UniProtKB-KW"/>
</dbReference>
<evidence type="ECO:0000259" key="10">
    <source>
        <dbReference type="PROSITE" id="PS51847"/>
    </source>
</evidence>
<feature type="compositionally biased region" description="Basic and acidic residues" evidence="6">
    <location>
        <begin position="1742"/>
        <end position="1752"/>
    </location>
</feature>
<feature type="transmembrane region" description="Helical" evidence="7">
    <location>
        <begin position="227"/>
        <end position="247"/>
    </location>
</feature>
<feature type="transmembrane region" description="Helical" evidence="7">
    <location>
        <begin position="602"/>
        <end position="622"/>
    </location>
</feature>
<evidence type="ECO:0000256" key="4">
    <source>
        <dbReference type="ARBA" id="ARBA00023121"/>
    </source>
</evidence>
<sequence>MTKRVLTAFEASWGRCRRLFLLLCSVVPATGQVTSRTVFAVQFDVSVDPNAATPQEYFTALQEAFADAATVSGGDAGDGTGSGGDITGGGIGGIGGLGSQFVPRFEEGSFLAQVAFTDNSLTEAVTMKVCDMEPFWEKGQTVYDLRECRLSPVKLIVWSLIPAVTLSCGSLGFWSWQRNVRGRGKETQIGTLVGIGVAFLSVGYDWFFSWTLWRNPVGDFQQRVYEVGLVCLASGIVINFLAVHFWFRRKFLVSMPWYEYHKHGLGLHIIFLLMYANPQACFLFTCRLFDVDLFNIHFGTPSKMNEVLSRIGCLSLLSDMPLLVLKTLVYFLDATGIQAPKVTRVSMGVTVIHLALARDLEGQQCCTQRFCEFVFVVVLVRDRKLIALIELAWEVVALQMQNWEQPLEEFFDALQEDVERATLETCQRSGPTFVTPVLRPRPGPLPSAPSILSSFSRNSSCSSVYHDALSEWELDAPVKAPPALGWRAPQLLIHCKEPLSVLLSFLTMGFCLCHGDWYRGPREAERLPTLLMACFLGAVVASFLPLRPRRLAAGAAAVLLARRPRRTGLWPYSLLLDWATAGIAVSSVLSSAVEAAPVRRPGWLGFQLALGLSAALWGLQLATSLRPTMLPAATFFVLALHLLFQLFLEGPKIAAKQESFAEKDSLLQDCKRMGQQVLHAAQEPWFLAALLAATALGVGGRHLGGLEALTLSTGDPPQLAIVLLLSLATLPGFLAAASYAADWSEARSLRWSFVAIGVGFSLLHPGPVPGEGEEGAGEWAHLTDGTLTASAVGRGLLLHLLFASFAQALACIVRCCLGSTPQGHMPAKPIAWRPVALALALCAFSADAASTWMFDSRSRWLTVASVNILAALACTSFPQQRRRPPLSEWAEGYAGLRDLRPGRPGRPGRPLDLRDSRDSRLRGAGVLVGGLRRLSARLLQPSVSEEAQDPAFVNYLLAEFWPSLRGMLEEDIMKGEVQQVLQETVTAALKFDRICLGPQPPRVLSLSTVPATTTERAITFVADVEFCGKDVDLTLSLTLGRLVGLSVSVNRLSLRGSLFLSFRHLTPHLPLTQGLTITFVNPPAVDLSLSTPAGSLPFLPERARQALISLVESTIARDLVLPNRLPLPFGTLWPLERLQHARPEGVLFCRVLGACGVASERNSFGAERAVRCCLSLGAANWRSAAAHSEDGDLIWDEQPTFVVDAFASQELRVALHECHTFSSDRQTGQVKALPLRELVERSKYQHMPSWALQASAAMAAATPGSPQILLSATFCTLSRQRAAFDEKLGSLVMITVDCARRIPDTFADRRLAVRAFLVPHGGCPASGDRPAIQSYSLRASYVLPLHAATGILERLLLCNFSGASPVGTDSSEEETNGTKPFQGYLKSEEARWRDRLSNLWALLGADGRELAEWLDSDRAGCIKSLALILDLPVWAEQRLGEVMDEMRQNQAPRRAWARRRGAAEAPVTRALECCWRQQLRLVSSSPQDQVLRLEVCNVDQRSEPKVLGVWSTPLAEILQTFGKAWRGRWWQSRTLICRAQRKRSDNSAAADDGADEVLSAVSWILDVDTTEVTWADVGRFGAYVGTQQQFDRGALLLAFETCPSAEEADVEVLKRQYVSSVERQWYQEIVRMAGVRRLTTYGGASRWLKFQKRPSAAADLQGAGSSQQQLFLAWMQSMGRRQESIFQDAASKPPPRSADEDELSDDSEDAESLESLSEDSEESEEPAGPKGSSAAGTAQPSRRSEHVPKDGSDFEEQVELQSHRAGVRPGREERAMHRRGLGSKEPEILGYARQVADEVGQSDGVSVSDIMMFAKRVAANPSESGVVTESFGVDGFDMFSDNSLGGSALLRFARGVAQRGDLSAAGTSAAESDVLAFARKVAQQASESGVGTGITEGTDIMAFARKAARAVSESGVSQGASESDVLAFARKAAMEISQSGVGANDSDILSFARKAAEDVSKSGAVSETSVLAFARQVANGLHSEVTETSAATSRSDFLAFARRAAQDVSKSGAASSVASGAESDMYMFAQRVAGDVSQSGVHTASEATSNVHESDIFAVAQRHAGLQVPASHAPGKPASSIASESDILQFAQKVARDVSEAGFSRTSEASDALLASRSGDESASDVLAFARRAAQAVGSSTVPSEDLFVAARRVIPEGSSVSGLDLFAVARTAADQVSRSGVQSASVAGGSGVADIFAHVESSRSGAGSDIFAVARKTAAQVSDAGLSVPGSLAGGIGDLFTHAESASGVSDDLDIFAAARGAAEQVSRSGVQSAMSVGLSAGGMRDLFAPVRAIPPEDDEDSDLLAAAHSAADVVSSGVSSSAVSAPIRGHLGDLFANKARGQVKEPVAPPKPSEGSESGSDLLGLAKGVAAEVSRSGIQSAVRSGLAPGGMRDLFAPVRVAPPEDSEGGSDLLAAAQSAADAVSSGVASSAVSAPKGGRLGDLFAPSKVRGKAPMPPPKPGEGSESGSDLLGFAKGAAAEVSRSGVQSAMSGLGAGGMRHLFAPPARSRAAPPEDSEGGSDLLAAAQSAADAVSSGVASSAVSAPKGGRLGDLFAPSKAHGARSRGVDVEAAPQRRRTEAAGQHQSAPPRSQPPWALDKDAAPSRVSRSGDSGTPLAPLPVPPPRVAQARPPEPPDPPPLPNRTFLTDPHDLNGTEDGEVAETFEASQPGVLSPRTANPKAVTELFVPSRAASARSAKEDRDYKRKHCRVGTEAPLRPTGAASGADVPRTPAQGGDESQS</sequence>
<dbReference type="InterPro" id="IPR000008">
    <property type="entry name" value="C2_dom"/>
</dbReference>
<evidence type="ECO:0000256" key="3">
    <source>
        <dbReference type="ARBA" id="ARBA00023055"/>
    </source>
</evidence>
<feature type="transmembrane region" description="Helical" evidence="7">
    <location>
        <begin position="629"/>
        <end position="648"/>
    </location>
</feature>
<keyword evidence="7" id="KW-1133">Transmembrane helix</keyword>
<feature type="compositionally biased region" description="Low complexity" evidence="6">
    <location>
        <begin position="2505"/>
        <end position="2546"/>
    </location>
</feature>
<dbReference type="OrthoDB" id="432004at2759"/>
<feature type="region of interest" description="Disordered" evidence="6">
    <location>
        <begin position="2503"/>
        <end position="2660"/>
    </location>
</feature>
<dbReference type="Proteomes" id="UP000604046">
    <property type="component" value="Unassembled WGS sequence"/>
</dbReference>
<dbReference type="GO" id="GO:0005783">
    <property type="term" value="C:endoplasmic reticulum"/>
    <property type="evidence" value="ECO:0007669"/>
    <property type="project" value="TreeGrafter"/>
</dbReference>
<keyword evidence="2" id="KW-0813">Transport</keyword>
<organism evidence="11 12">
    <name type="scientific">Symbiodinium natans</name>
    <dbReference type="NCBI Taxonomy" id="878477"/>
    <lineage>
        <taxon>Eukaryota</taxon>
        <taxon>Sar</taxon>
        <taxon>Alveolata</taxon>
        <taxon>Dinophyceae</taxon>
        <taxon>Suessiales</taxon>
        <taxon>Symbiodiniaceae</taxon>
        <taxon>Symbiodinium</taxon>
    </lineage>
</organism>
<feature type="region of interest" description="Disordered" evidence="6">
    <location>
        <begin position="2431"/>
        <end position="2472"/>
    </location>
</feature>
<feature type="transmembrane region" description="Helical" evidence="7">
    <location>
        <begin position="530"/>
        <end position="548"/>
    </location>
</feature>
<dbReference type="PROSITE" id="PS51847">
    <property type="entry name" value="SMP"/>
    <property type="match status" value="1"/>
</dbReference>
<evidence type="ECO:0000256" key="8">
    <source>
        <dbReference type="SAM" id="SignalP"/>
    </source>
</evidence>